<comment type="caution">
    <text evidence="1">The sequence shown here is derived from an EMBL/GenBank/DDBJ whole genome shotgun (WGS) entry which is preliminary data.</text>
</comment>
<dbReference type="AlphaFoldDB" id="A0A9W7SZP0"/>
<gene>
    <name evidence="1" type="ORF">Tdes44962_MAKER01439</name>
</gene>
<reference evidence="1 2" key="2">
    <citation type="journal article" date="2021" name="Curr. Genet.">
        <title>Genetic response to nitrogen starvation in the aggressive Eucalyptus foliar pathogen Teratosphaeria destructans.</title>
        <authorList>
            <person name="Havenga M."/>
            <person name="Wingfield B.D."/>
            <person name="Wingfield M.J."/>
            <person name="Dreyer L.L."/>
            <person name="Roets F."/>
            <person name="Aylward J."/>
        </authorList>
    </citation>
    <scope>NUCLEOTIDE SEQUENCE [LARGE SCALE GENOMIC DNA]</scope>
    <source>
        <strain evidence="1">CMW44962</strain>
    </source>
</reference>
<dbReference type="OrthoDB" id="10433162at2759"/>
<evidence type="ECO:0000313" key="1">
    <source>
        <dbReference type="EMBL" id="KAH9844406.1"/>
    </source>
</evidence>
<evidence type="ECO:0000313" key="2">
    <source>
        <dbReference type="Proteomes" id="UP001138500"/>
    </source>
</evidence>
<dbReference type="EMBL" id="RIBY02000335">
    <property type="protein sequence ID" value="KAH9844406.1"/>
    <property type="molecule type" value="Genomic_DNA"/>
</dbReference>
<protein>
    <submittedName>
        <fullName evidence="1">Uncharacterized protein</fullName>
    </submittedName>
</protein>
<organism evidence="1 2">
    <name type="scientific">Teratosphaeria destructans</name>
    <dbReference type="NCBI Taxonomy" id="418781"/>
    <lineage>
        <taxon>Eukaryota</taxon>
        <taxon>Fungi</taxon>
        <taxon>Dikarya</taxon>
        <taxon>Ascomycota</taxon>
        <taxon>Pezizomycotina</taxon>
        <taxon>Dothideomycetes</taxon>
        <taxon>Dothideomycetidae</taxon>
        <taxon>Mycosphaerellales</taxon>
        <taxon>Teratosphaeriaceae</taxon>
        <taxon>Teratosphaeria</taxon>
    </lineage>
</organism>
<sequence length="186" mass="20527">GHLNNFQLRPCEEFLTLNQSPTETSARTSITVTMASVRDSYKLIAAAMNWDGGKEPLLLLADLSSAYATATGRLTESGKGTTCMFTMWNGNTILRAQDQRGGDPLSLRRAEVTRISYSESSPLIMVSAQSSRICDGQLRAHNELVRQFNVLASKLPEDKFKIFVAEACKEIRVRKAELELAVLRGS</sequence>
<name>A0A9W7SZP0_9PEZI</name>
<keyword evidence="2" id="KW-1185">Reference proteome</keyword>
<accession>A0A9W7SZP0</accession>
<proteinExistence type="predicted"/>
<dbReference type="Proteomes" id="UP001138500">
    <property type="component" value="Unassembled WGS sequence"/>
</dbReference>
<feature type="non-terminal residue" evidence="1">
    <location>
        <position position="1"/>
    </location>
</feature>
<reference evidence="1 2" key="1">
    <citation type="journal article" date="2018" name="IMA Fungus">
        <title>IMA Genome-F 10: Nine draft genome sequences of Claviceps purpurea s.lat., including C. arundinis, C. humidiphila, and C. cf. spartinae, pseudomolecules for the pitch canker pathogen Fusarium circinatum, draft genome of Davidsoniella eucalypti, Grosmannia galeiformis, Quambalaria eucalypti, and Teratosphaeria destructans.</title>
        <authorList>
            <person name="Wingfield B.D."/>
            <person name="Liu M."/>
            <person name="Nguyen H.D."/>
            <person name="Lane F.A."/>
            <person name="Morgan S.W."/>
            <person name="De Vos L."/>
            <person name="Wilken P.M."/>
            <person name="Duong T.A."/>
            <person name="Aylward J."/>
            <person name="Coetzee M.P."/>
            <person name="Dadej K."/>
            <person name="De Beer Z.W."/>
            <person name="Findlay W."/>
            <person name="Havenga M."/>
            <person name="Kolarik M."/>
            <person name="Menzies J.G."/>
            <person name="Naidoo K."/>
            <person name="Pochopski O."/>
            <person name="Shoukouhi P."/>
            <person name="Santana Q.C."/>
            <person name="Seifert K.A."/>
            <person name="Soal N."/>
            <person name="Steenkamp E.T."/>
            <person name="Tatham C.T."/>
            <person name="van der Nest M.A."/>
            <person name="Wingfield M.J."/>
        </authorList>
    </citation>
    <scope>NUCLEOTIDE SEQUENCE [LARGE SCALE GENOMIC DNA]</scope>
    <source>
        <strain evidence="1">CMW44962</strain>
    </source>
</reference>